<dbReference type="InterPro" id="IPR001466">
    <property type="entry name" value="Beta-lactam-related"/>
</dbReference>
<proteinExistence type="predicted"/>
<evidence type="ECO:0000313" key="3">
    <source>
        <dbReference type="Proteomes" id="UP000199184"/>
    </source>
</evidence>
<keyword evidence="3" id="KW-1185">Reference proteome</keyword>
<accession>A0A1C3XUM5</accession>
<sequence>MTKESRSTDSELLRPDMLHAPAGVVSVPLVASNAYGQKSSQPPSGTAAVSSGSCGSNLISLEGPLPKPNGVATGQQLFRRQGFTRYVRPVLAVRRGANVFPLPTAKRQISPEWKWKGLSMDVDRHMCNSAVSGVIVLKDGVVVLERYGLGRTHEDHWNGQSVTKSVTSILVGAAIQDGYISSVDAPVTDYVPELKDSAYDAVSVRHLLTMTAGVAETDDWSSPTSTANRAWSGPMVDGIDPTVAVMRGLPRVHSPGANFVYLTADADIAALMISNAVGRSVAEYLSDKLWRPFGMERDAFWSVNLALHERGGGDLQMTLRDFARIGQFMLRGGNVGGIQVLPRGWVSDATTAHVKFPEAATSRQLGYGYFWWITKDGYEAGGAYGQVIAIFPKDEIVIAINAAADYAIARSDDYGQRQTAFIEALRSAALRSH</sequence>
<dbReference type="Gene3D" id="3.40.710.10">
    <property type="entry name" value="DD-peptidase/beta-lactamase superfamily"/>
    <property type="match status" value="1"/>
</dbReference>
<reference evidence="3" key="1">
    <citation type="submission" date="2016-08" db="EMBL/GenBank/DDBJ databases">
        <authorList>
            <person name="Varghese N."/>
            <person name="Submissions Spin"/>
        </authorList>
    </citation>
    <scope>NUCLEOTIDE SEQUENCE [LARGE SCALE GENOMIC DNA]</scope>
    <source>
        <strain evidence="3">ERR11</strain>
    </source>
</reference>
<dbReference type="InterPro" id="IPR012338">
    <property type="entry name" value="Beta-lactam/transpept-like"/>
</dbReference>
<gene>
    <name evidence="2" type="ORF">GA0061098_106510</name>
</gene>
<dbReference type="Proteomes" id="UP000199184">
    <property type="component" value="Unassembled WGS sequence"/>
</dbReference>
<dbReference type="InterPro" id="IPR050789">
    <property type="entry name" value="Diverse_Enzym_Activities"/>
</dbReference>
<dbReference type="AlphaFoldDB" id="A0A1C3XUM5"/>
<protein>
    <submittedName>
        <fullName evidence="2">CubicO group peptidase, beta-lactamase class C family</fullName>
    </submittedName>
</protein>
<evidence type="ECO:0000313" key="2">
    <source>
        <dbReference type="EMBL" id="SCB56007.1"/>
    </source>
</evidence>
<organism evidence="2 3">
    <name type="scientific">Bradyrhizobium shewense</name>
    <dbReference type="NCBI Taxonomy" id="1761772"/>
    <lineage>
        <taxon>Bacteria</taxon>
        <taxon>Pseudomonadati</taxon>
        <taxon>Pseudomonadota</taxon>
        <taxon>Alphaproteobacteria</taxon>
        <taxon>Hyphomicrobiales</taxon>
        <taxon>Nitrobacteraceae</taxon>
        <taxon>Bradyrhizobium</taxon>
    </lineage>
</organism>
<feature type="domain" description="Beta-lactamase-related" evidence="1">
    <location>
        <begin position="134"/>
        <end position="418"/>
    </location>
</feature>
<dbReference type="SUPFAM" id="SSF56601">
    <property type="entry name" value="beta-lactamase/transpeptidase-like"/>
    <property type="match status" value="1"/>
</dbReference>
<name>A0A1C3XUM5_9BRAD</name>
<evidence type="ECO:0000259" key="1">
    <source>
        <dbReference type="Pfam" id="PF00144"/>
    </source>
</evidence>
<dbReference type="PANTHER" id="PTHR43283:SF14">
    <property type="entry name" value="BLL8153 PROTEIN"/>
    <property type="match status" value="1"/>
</dbReference>
<dbReference type="Pfam" id="PF00144">
    <property type="entry name" value="Beta-lactamase"/>
    <property type="match status" value="1"/>
</dbReference>
<dbReference type="EMBL" id="FMAI01000065">
    <property type="protein sequence ID" value="SCB56007.1"/>
    <property type="molecule type" value="Genomic_DNA"/>
</dbReference>
<dbReference type="PANTHER" id="PTHR43283">
    <property type="entry name" value="BETA-LACTAMASE-RELATED"/>
    <property type="match status" value="1"/>
</dbReference>